<evidence type="ECO:0000256" key="13">
    <source>
        <dbReference type="ARBA" id="ARBA00023160"/>
    </source>
</evidence>
<dbReference type="InterPro" id="IPR014430">
    <property type="entry name" value="Scs7"/>
</dbReference>
<sequence length="314" mass="36226">MVKEETTPLLVHLDGRLYDVANFAKKHPGGEKVLRKVAGEDISVYMRGQKRTLGVLHEHSEAAFNMLKKYDVEQLQKGDPVLDSKRGVLRRVGLLGHDYWNWIHQPYDGTIRLFDSNLLESMTRTYWWTVPLVWVPLVILFSILSILSFTDSLTLKASLGAWAILFVVGVLTWTLCEYSLHRWVFHWKPDPNSSQQILLHFLLHGLHHKTPMDGDRLVFPPVPAALIVSVFYIVYSNLFPWPVFCAFGAGKLFGYVLYDMVHYYLHHGAPKPLTNMHFRKVYHHNHHFKNFDVGFGISTSLWDYVFQTVGLGPI</sequence>
<evidence type="ECO:0000256" key="1">
    <source>
        <dbReference type="ARBA" id="ARBA00004477"/>
    </source>
</evidence>
<keyword evidence="15" id="KW-0349">Heme</keyword>
<evidence type="ECO:0000256" key="8">
    <source>
        <dbReference type="ARBA" id="ARBA00022833"/>
    </source>
</evidence>
<dbReference type="GO" id="GO:0006633">
    <property type="term" value="P:fatty acid biosynthetic process"/>
    <property type="evidence" value="ECO:0007669"/>
    <property type="project" value="UniProtKB-KW"/>
</dbReference>
<keyword evidence="5 14" id="KW-0479">Metal-binding</keyword>
<accession>A0A8S1GPI3</accession>
<feature type="transmembrane region" description="Helical" evidence="16">
    <location>
        <begin position="126"/>
        <end position="147"/>
    </location>
</feature>
<dbReference type="Pfam" id="PF00173">
    <property type="entry name" value="Cyt-b5"/>
    <property type="match status" value="1"/>
</dbReference>
<evidence type="ECO:0000256" key="15">
    <source>
        <dbReference type="PIRSR" id="PIRSR005149-50"/>
    </source>
</evidence>
<evidence type="ECO:0000256" key="6">
    <source>
        <dbReference type="ARBA" id="ARBA00022824"/>
    </source>
</evidence>
<comment type="cofactor">
    <cofactor evidence="15">
        <name>Fe cation</name>
        <dbReference type="ChEBI" id="CHEBI:24875"/>
    </cofactor>
</comment>
<evidence type="ECO:0000256" key="5">
    <source>
        <dbReference type="ARBA" id="ARBA00022723"/>
    </source>
</evidence>
<dbReference type="Pfam" id="PF04116">
    <property type="entry name" value="FA_hydroxylase"/>
    <property type="match status" value="1"/>
</dbReference>
<feature type="binding site" evidence="14">
    <location>
        <position position="266"/>
    </location>
    <ligand>
        <name>Zn(2+)</name>
        <dbReference type="ChEBI" id="CHEBI:29105"/>
        <label>1</label>
    </ligand>
</feature>
<name>A0A8S1GPI3_9PELO</name>
<evidence type="ECO:0000256" key="9">
    <source>
        <dbReference type="ARBA" id="ARBA00022989"/>
    </source>
</evidence>
<dbReference type="PROSITE" id="PS50255">
    <property type="entry name" value="CYTOCHROME_B5_2"/>
    <property type="match status" value="1"/>
</dbReference>
<proteinExistence type="inferred from homology"/>
<feature type="binding site" description="axial binding residue" evidence="15">
    <location>
        <position position="27"/>
    </location>
    <ligand>
        <name>heme</name>
        <dbReference type="ChEBI" id="CHEBI:30413"/>
    </ligand>
    <ligandPart>
        <name>Fe</name>
        <dbReference type="ChEBI" id="CHEBI:18248"/>
    </ligandPart>
</feature>
<evidence type="ECO:0000256" key="7">
    <source>
        <dbReference type="ARBA" id="ARBA00022832"/>
    </source>
</evidence>
<organism evidence="18 19">
    <name type="scientific">Caenorhabditis auriculariae</name>
    <dbReference type="NCBI Taxonomy" id="2777116"/>
    <lineage>
        <taxon>Eukaryota</taxon>
        <taxon>Metazoa</taxon>
        <taxon>Ecdysozoa</taxon>
        <taxon>Nematoda</taxon>
        <taxon>Chromadorea</taxon>
        <taxon>Rhabditida</taxon>
        <taxon>Rhabditina</taxon>
        <taxon>Rhabditomorpha</taxon>
        <taxon>Rhabditoidea</taxon>
        <taxon>Rhabditidae</taxon>
        <taxon>Peloderinae</taxon>
        <taxon>Caenorhabditis</taxon>
    </lineage>
</organism>
<comment type="similarity">
    <text evidence="2">Belongs to the sterol desaturase family. SCS7 subfamily.</text>
</comment>
<keyword evidence="3" id="KW-0444">Lipid biosynthesis</keyword>
<keyword evidence="15" id="KW-0408">Iron</keyword>
<evidence type="ECO:0000256" key="11">
    <source>
        <dbReference type="ARBA" id="ARBA00023098"/>
    </source>
</evidence>
<keyword evidence="10" id="KW-0560">Oxidoreductase</keyword>
<dbReference type="InterPro" id="IPR036400">
    <property type="entry name" value="Cyt_B5-like_heme/steroid_sf"/>
</dbReference>
<dbReference type="EMBL" id="CAJGYM010000001">
    <property type="protein sequence ID" value="CAD6184794.1"/>
    <property type="molecule type" value="Genomic_DNA"/>
</dbReference>
<feature type="binding site" evidence="14">
    <location>
        <position position="186"/>
    </location>
    <ligand>
        <name>Zn(2+)</name>
        <dbReference type="ChEBI" id="CHEBI:29105"/>
        <label>1</label>
    </ligand>
</feature>
<reference evidence="18" key="1">
    <citation type="submission" date="2020-10" db="EMBL/GenBank/DDBJ databases">
        <authorList>
            <person name="Kikuchi T."/>
        </authorList>
    </citation>
    <scope>NUCLEOTIDE SEQUENCE</scope>
    <source>
        <strain evidence="18">NKZ352</strain>
    </source>
</reference>
<dbReference type="OrthoDB" id="2204368at2759"/>
<evidence type="ECO:0000313" key="18">
    <source>
        <dbReference type="EMBL" id="CAD6184794.1"/>
    </source>
</evidence>
<dbReference type="PANTHER" id="PTHR12863:SF1">
    <property type="entry name" value="FATTY ACID 2-HYDROXYLASE"/>
    <property type="match status" value="1"/>
</dbReference>
<dbReference type="GO" id="GO:0005506">
    <property type="term" value="F:iron ion binding"/>
    <property type="evidence" value="ECO:0007669"/>
    <property type="project" value="InterPro"/>
</dbReference>
<feature type="transmembrane region" description="Helical" evidence="16">
    <location>
        <begin position="217"/>
        <end position="235"/>
    </location>
</feature>
<feature type="transmembrane region" description="Helical" evidence="16">
    <location>
        <begin position="241"/>
        <end position="258"/>
    </location>
</feature>
<dbReference type="SUPFAM" id="SSF55856">
    <property type="entry name" value="Cytochrome b5-like heme/steroid binding domain"/>
    <property type="match status" value="1"/>
</dbReference>
<dbReference type="AlphaFoldDB" id="A0A8S1GPI3"/>
<dbReference type="Proteomes" id="UP000835052">
    <property type="component" value="Unassembled WGS sequence"/>
</dbReference>
<dbReference type="Gene3D" id="3.10.120.10">
    <property type="entry name" value="Cytochrome b5-like heme/steroid binding domain"/>
    <property type="match status" value="1"/>
</dbReference>
<evidence type="ECO:0000256" key="16">
    <source>
        <dbReference type="SAM" id="Phobius"/>
    </source>
</evidence>
<protein>
    <recommendedName>
        <fullName evidence="17">Cytochrome b5 heme-binding domain-containing protein</fullName>
    </recommendedName>
</protein>
<feature type="binding site" evidence="14">
    <location>
        <position position="283"/>
    </location>
    <ligand>
        <name>Zn(2+)</name>
        <dbReference type="ChEBI" id="CHEBI:29105"/>
        <label>1</label>
    </ligand>
</feature>
<keyword evidence="19" id="KW-1185">Reference proteome</keyword>
<evidence type="ECO:0000256" key="4">
    <source>
        <dbReference type="ARBA" id="ARBA00022692"/>
    </source>
</evidence>
<comment type="caution">
    <text evidence="18">The sequence shown here is derived from an EMBL/GenBank/DDBJ whole genome shotgun (WGS) entry which is preliminary data.</text>
</comment>
<feature type="domain" description="Cytochrome b5 heme-binding" evidence="17">
    <location>
        <begin position="1"/>
        <end position="76"/>
    </location>
</feature>
<evidence type="ECO:0000259" key="17">
    <source>
        <dbReference type="PROSITE" id="PS50255"/>
    </source>
</evidence>
<keyword evidence="11" id="KW-0443">Lipid metabolism</keyword>
<evidence type="ECO:0000256" key="10">
    <source>
        <dbReference type="ARBA" id="ARBA00023002"/>
    </source>
</evidence>
<keyword evidence="8 14" id="KW-0862">Zinc</keyword>
<dbReference type="InterPro" id="IPR006694">
    <property type="entry name" value="Fatty_acid_hydroxylase"/>
</dbReference>
<evidence type="ECO:0000256" key="14">
    <source>
        <dbReference type="PIRSR" id="PIRSR005149-1"/>
    </source>
</evidence>
<evidence type="ECO:0000256" key="12">
    <source>
        <dbReference type="ARBA" id="ARBA00023136"/>
    </source>
</evidence>
<keyword evidence="12 16" id="KW-0472">Membrane</keyword>
<evidence type="ECO:0000256" key="2">
    <source>
        <dbReference type="ARBA" id="ARBA00005747"/>
    </source>
</evidence>
<keyword evidence="6" id="KW-0256">Endoplasmic reticulum</keyword>
<comment type="cofactor">
    <cofactor evidence="14">
        <name>Zn(2+)</name>
        <dbReference type="ChEBI" id="CHEBI:29105"/>
    </cofactor>
    <text evidence="14">Binds 2 Zn(2+) ions per subunit that likely form a catalytic dimetal center.</text>
</comment>
<feature type="binding site" evidence="14">
    <location>
        <position position="286"/>
    </location>
    <ligand>
        <name>Zn(2+)</name>
        <dbReference type="ChEBI" id="CHEBI:29105"/>
        <label>1</label>
    </ligand>
</feature>
<dbReference type="GO" id="GO:0080132">
    <property type="term" value="F:fatty acid 2-hydroxylase activity"/>
    <property type="evidence" value="ECO:0007669"/>
    <property type="project" value="InterPro"/>
</dbReference>
<dbReference type="InterPro" id="IPR001199">
    <property type="entry name" value="Cyt_B5-like_heme/steroid-bd"/>
</dbReference>
<feature type="binding site" evidence="14">
    <location>
        <position position="181"/>
    </location>
    <ligand>
        <name>Zn(2+)</name>
        <dbReference type="ChEBI" id="CHEBI:29105"/>
        <label>1</label>
    </ligand>
</feature>
<feature type="binding site" evidence="14">
    <location>
        <position position="207"/>
    </location>
    <ligand>
        <name>Zn(2+)</name>
        <dbReference type="ChEBI" id="CHEBI:29105"/>
        <label>1</label>
    </ligand>
</feature>
<gene>
    <name evidence="18" type="ORF">CAUJ_LOCUS713</name>
</gene>
<dbReference type="PANTHER" id="PTHR12863">
    <property type="entry name" value="FATTY ACID HYDROXYLASE"/>
    <property type="match status" value="1"/>
</dbReference>
<feature type="binding site" evidence="14">
    <location>
        <position position="204"/>
    </location>
    <ligand>
        <name>Zn(2+)</name>
        <dbReference type="ChEBI" id="CHEBI:29105"/>
        <label>1</label>
    </ligand>
</feature>
<feature type="binding site" evidence="14">
    <location>
        <position position="287"/>
    </location>
    <ligand>
        <name>Zn(2+)</name>
        <dbReference type="ChEBI" id="CHEBI:29105"/>
        <label>1</label>
    </ligand>
</feature>
<keyword evidence="13" id="KW-0275">Fatty acid biosynthesis</keyword>
<evidence type="ECO:0000313" key="19">
    <source>
        <dbReference type="Proteomes" id="UP000835052"/>
    </source>
</evidence>
<keyword evidence="4 16" id="KW-0812">Transmembrane</keyword>
<keyword evidence="7" id="KW-0276">Fatty acid metabolism</keyword>
<comment type="subcellular location">
    <subcellularLocation>
        <location evidence="1">Endoplasmic reticulum membrane</location>
        <topology evidence="1">Multi-pass membrane protein</topology>
    </subcellularLocation>
</comment>
<dbReference type="SMART" id="SM01117">
    <property type="entry name" value="Cyt-b5"/>
    <property type="match status" value="1"/>
</dbReference>
<dbReference type="GO" id="GO:0005789">
    <property type="term" value="C:endoplasmic reticulum membrane"/>
    <property type="evidence" value="ECO:0007669"/>
    <property type="project" value="UniProtKB-SubCell"/>
</dbReference>
<feature type="binding site" evidence="14">
    <location>
        <position position="208"/>
    </location>
    <ligand>
        <name>Zn(2+)</name>
        <dbReference type="ChEBI" id="CHEBI:29105"/>
        <label>1</label>
    </ligand>
</feature>
<dbReference type="PIRSF" id="PIRSF005149">
    <property type="entry name" value="IPC-B_HD"/>
    <property type="match status" value="1"/>
</dbReference>
<feature type="binding site" description="axial binding residue" evidence="15">
    <location>
        <position position="59"/>
    </location>
    <ligand>
        <name>heme</name>
        <dbReference type="ChEBI" id="CHEBI:30413"/>
    </ligand>
    <ligandPart>
        <name>Fe</name>
        <dbReference type="ChEBI" id="CHEBI:18248"/>
    </ligandPart>
</feature>
<evidence type="ECO:0000256" key="3">
    <source>
        <dbReference type="ARBA" id="ARBA00022516"/>
    </source>
</evidence>
<feature type="transmembrane region" description="Helical" evidence="16">
    <location>
        <begin position="159"/>
        <end position="180"/>
    </location>
</feature>
<feature type="binding site" evidence="14">
    <location>
        <position position="262"/>
    </location>
    <ligand>
        <name>Zn(2+)</name>
        <dbReference type="ChEBI" id="CHEBI:29105"/>
        <label>1</label>
    </ligand>
</feature>
<keyword evidence="9 16" id="KW-1133">Transmembrane helix</keyword>